<accession>A0A392R554</accession>
<evidence type="ECO:0000313" key="1">
    <source>
        <dbReference type="EMBL" id="MCI31359.1"/>
    </source>
</evidence>
<dbReference type="Proteomes" id="UP000265520">
    <property type="component" value="Unassembled WGS sequence"/>
</dbReference>
<keyword evidence="2" id="KW-1185">Reference proteome</keyword>
<comment type="caution">
    <text evidence="1">The sequence shown here is derived from an EMBL/GenBank/DDBJ whole genome shotgun (WGS) entry which is preliminary data.</text>
</comment>
<dbReference type="PANTHER" id="PTHR47074:SF48">
    <property type="entry name" value="POLYNUCLEOTIDYL TRANSFERASE, RIBONUCLEASE H-LIKE SUPERFAMILY PROTEIN"/>
    <property type="match status" value="1"/>
</dbReference>
<dbReference type="InterPro" id="IPR052929">
    <property type="entry name" value="RNase_H-like_EbsB-rel"/>
</dbReference>
<dbReference type="PANTHER" id="PTHR47074">
    <property type="entry name" value="BNAC02G40300D PROTEIN"/>
    <property type="match status" value="1"/>
</dbReference>
<dbReference type="EMBL" id="LXQA010186552">
    <property type="protein sequence ID" value="MCI31359.1"/>
    <property type="molecule type" value="Genomic_DNA"/>
</dbReference>
<evidence type="ECO:0000313" key="2">
    <source>
        <dbReference type="Proteomes" id="UP000265520"/>
    </source>
</evidence>
<sequence>MVFKMINELEVNTMSEIAMPLWTIWWRRNQKCRNDKVPTVFEVNRKARDTWQEWSKAQSMKMHDGCNRTAEGNKKWIKPPPGMLKCNVDAACYAEQNFFCVAACLRDDNG</sequence>
<name>A0A392R554_9FABA</name>
<organism evidence="1 2">
    <name type="scientific">Trifolium medium</name>
    <dbReference type="NCBI Taxonomy" id="97028"/>
    <lineage>
        <taxon>Eukaryota</taxon>
        <taxon>Viridiplantae</taxon>
        <taxon>Streptophyta</taxon>
        <taxon>Embryophyta</taxon>
        <taxon>Tracheophyta</taxon>
        <taxon>Spermatophyta</taxon>
        <taxon>Magnoliopsida</taxon>
        <taxon>eudicotyledons</taxon>
        <taxon>Gunneridae</taxon>
        <taxon>Pentapetalae</taxon>
        <taxon>rosids</taxon>
        <taxon>fabids</taxon>
        <taxon>Fabales</taxon>
        <taxon>Fabaceae</taxon>
        <taxon>Papilionoideae</taxon>
        <taxon>50 kb inversion clade</taxon>
        <taxon>NPAAA clade</taxon>
        <taxon>Hologalegina</taxon>
        <taxon>IRL clade</taxon>
        <taxon>Trifolieae</taxon>
        <taxon>Trifolium</taxon>
    </lineage>
</organism>
<dbReference type="AlphaFoldDB" id="A0A392R554"/>
<protein>
    <submittedName>
        <fullName evidence="1">Putative ribonuclease H protein</fullName>
    </submittedName>
</protein>
<reference evidence="1 2" key="1">
    <citation type="journal article" date="2018" name="Front. Plant Sci.">
        <title>Red Clover (Trifolium pratense) and Zigzag Clover (T. medium) - A Picture of Genomic Similarities and Differences.</title>
        <authorList>
            <person name="Dluhosova J."/>
            <person name="Istvanek J."/>
            <person name="Nedelnik J."/>
            <person name="Repkova J."/>
        </authorList>
    </citation>
    <scope>NUCLEOTIDE SEQUENCE [LARGE SCALE GENOMIC DNA]</scope>
    <source>
        <strain evidence="2">cv. 10/8</strain>
        <tissue evidence="1">Leaf</tissue>
    </source>
</reference>
<feature type="non-terminal residue" evidence="1">
    <location>
        <position position="110"/>
    </location>
</feature>
<proteinExistence type="predicted"/>